<name>U4UB14_DENPD</name>
<evidence type="ECO:0000313" key="5">
    <source>
        <dbReference type="EMBL" id="ERL89503.1"/>
    </source>
</evidence>
<feature type="transmembrane region" description="Helical" evidence="4">
    <location>
        <begin position="474"/>
        <end position="494"/>
    </location>
</feature>
<evidence type="ECO:0000313" key="6">
    <source>
        <dbReference type="Proteomes" id="UP000030742"/>
    </source>
</evidence>
<keyword evidence="4" id="KW-0812">Transmembrane</keyword>
<comment type="similarity">
    <text evidence="1">Belongs to the UDP-glycosyltransferase family.</text>
</comment>
<proteinExistence type="inferred from homology"/>
<gene>
    <name evidence="5" type="ORF">D910_06869</name>
</gene>
<organism evidence="5 6">
    <name type="scientific">Dendroctonus ponderosae</name>
    <name type="common">Mountain pine beetle</name>
    <dbReference type="NCBI Taxonomy" id="77166"/>
    <lineage>
        <taxon>Eukaryota</taxon>
        <taxon>Metazoa</taxon>
        <taxon>Ecdysozoa</taxon>
        <taxon>Arthropoda</taxon>
        <taxon>Hexapoda</taxon>
        <taxon>Insecta</taxon>
        <taxon>Pterygota</taxon>
        <taxon>Neoptera</taxon>
        <taxon>Endopterygota</taxon>
        <taxon>Coleoptera</taxon>
        <taxon>Polyphaga</taxon>
        <taxon>Cucujiformia</taxon>
        <taxon>Curculionidae</taxon>
        <taxon>Scolytinae</taxon>
        <taxon>Dendroctonus</taxon>
    </lineage>
</organism>
<protein>
    <recommendedName>
        <fullName evidence="7">UDP-glucuronosyltransferase</fullName>
    </recommendedName>
</protein>
<keyword evidence="2" id="KW-0328">Glycosyltransferase</keyword>
<dbReference type="FunFam" id="3.40.50.2000:FF:000050">
    <property type="entry name" value="UDP-glucuronosyltransferase"/>
    <property type="match status" value="1"/>
</dbReference>
<dbReference type="SUPFAM" id="SSF53756">
    <property type="entry name" value="UDP-Glycosyltransferase/glycogen phosphorylase"/>
    <property type="match status" value="1"/>
</dbReference>
<sequence length="506" mass="58101">MRQLVWCVVIFQIFVSVSLGANILAIIPTASFAHQMPFRPLWRELAKRGHNITLVTTDPMDDLSLKGVKEIDIGYGYQIMEKHQVFDTISNDSKSFIEMGRAFVRAFNETNNKFFQSPEGQNLIHNKDNHYDLLMVEAQLPAMMVFSWWYQIPFIGLSSMDCALQYHDTAGNLVHHLVTPDPNMQVQDTFWDRLKSFLYIWIYRALLNFTTFPKEQRILQQYFGANVPTIPEIQNNMSMLFVATNPIFQPIRALMPNTITVGNGMHIGESKPLAPEIQRFLDEAEEGAIYFSLGTNVKSGYLNASAKSELLKAFTGLPHRVLWKTDEQFDDLPANIKAQKWFSSQPDILLHPNIKLFITQGGLQSMQESLNANKPMIGISFFGDQHSNVDRMVQLGFGLKVHRHNITEETVREAVGEVISNFKYLDKAKEFGDIFRDAIAPNVETAAWWTEYVLRHKGAKHFRNPLLDMPLWKAYMLDVFGLICLFIFIFIRLLSLILHSISRKIC</sequence>
<keyword evidence="4" id="KW-1133">Transmembrane helix</keyword>
<keyword evidence="4" id="KW-0472">Membrane</keyword>
<evidence type="ECO:0008006" key="7">
    <source>
        <dbReference type="Google" id="ProtNLM"/>
    </source>
</evidence>
<dbReference type="Pfam" id="PF00201">
    <property type="entry name" value="UDPGT"/>
    <property type="match status" value="1"/>
</dbReference>
<dbReference type="GO" id="GO:0008194">
    <property type="term" value="F:UDP-glycosyltransferase activity"/>
    <property type="evidence" value="ECO:0007669"/>
    <property type="project" value="InterPro"/>
</dbReference>
<dbReference type="PANTHER" id="PTHR48043">
    <property type="entry name" value="EG:EG0003.4 PROTEIN-RELATED"/>
    <property type="match status" value="1"/>
</dbReference>
<dbReference type="OrthoDB" id="5835829at2759"/>
<accession>U4UB14</accession>
<evidence type="ECO:0000256" key="1">
    <source>
        <dbReference type="ARBA" id="ARBA00009995"/>
    </source>
</evidence>
<dbReference type="CDD" id="cd03784">
    <property type="entry name" value="GT1_Gtf-like"/>
    <property type="match status" value="1"/>
</dbReference>
<reference evidence="5 6" key="1">
    <citation type="journal article" date="2013" name="Genome Biol.">
        <title>Draft genome of the mountain pine beetle, Dendroctonus ponderosae Hopkins, a major forest pest.</title>
        <authorList>
            <person name="Keeling C.I."/>
            <person name="Yuen M.M."/>
            <person name="Liao N.Y."/>
            <person name="Docking T.R."/>
            <person name="Chan S.K."/>
            <person name="Taylor G.A."/>
            <person name="Palmquist D.L."/>
            <person name="Jackman S.D."/>
            <person name="Nguyen A."/>
            <person name="Li M."/>
            <person name="Henderson H."/>
            <person name="Janes J.K."/>
            <person name="Zhao Y."/>
            <person name="Pandoh P."/>
            <person name="Moore R."/>
            <person name="Sperling F.A."/>
            <person name="Huber D.P."/>
            <person name="Birol I."/>
            <person name="Jones S.J."/>
            <person name="Bohlmann J."/>
        </authorList>
    </citation>
    <scope>NUCLEOTIDE SEQUENCE</scope>
</reference>
<dbReference type="Proteomes" id="UP000030742">
    <property type="component" value="Unassembled WGS sequence"/>
</dbReference>
<dbReference type="AlphaFoldDB" id="U4UB14"/>
<evidence type="ECO:0000256" key="4">
    <source>
        <dbReference type="SAM" id="Phobius"/>
    </source>
</evidence>
<evidence type="ECO:0000256" key="2">
    <source>
        <dbReference type="ARBA" id="ARBA00022676"/>
    </source>
</evidence>
<evidence type="ECO:0000256" key="3">
    <source>
        <dbReference type="ARBA" id="ARBA00022679"/>
    </source>
</evidence>
<dbReference type="Gene3D" id="3.40.50.2000">
    <property type="entry name" value="Glycogen Phosphorylase B"/>
    <property type="match status" value="2"/>
</dbReference>
<dbReference type="PANTHER" id="PTHR48043:SF159">
    <property type="entry name" value="EG:EG0003.4 PROTEIN-RELATED"/>
    <property type="match status" value="1"/>
</dbReference>
<dbReference type="EMBL" id="KB632170">
    <property type="protein sequence ID" value="ERL89503.1"/>
    <property type="molecule type" value="Genomic_DNA"/>
</dbReference>
<keyword evidence="3" id="KW-0808">Transferase</keyword>
<dbReference type="InterPro" id="IPR050271">
    <property type="entry name" value="UDP-glycosyltransferase"/>
</dbReference>
<dbReference type="InterPro" id="IPR002213">
    <property type="entry name" value="UDP_glucos_trans"/>
</dbReference>